<keyword evidence="7" id="KW-0479">Metal-binding</keyword>
<comment type="cofactor">
    <cofactor evidence="1">
        <name>Mg(2+)</name>
        <dbReference type="ChEBI" id="CHEBI:18420"/>
    </cofactor>
</comment>
<accession>A0ABD2QH14</accession>
<evidence type="ECO:0000256" key="7">
    <source>
        <dbReference type="ARBA" id="ARBA00022723"/>
    </source>
</evidence>
<dbReference type="GO" id="GO:0005524">
    <property type="term" value="F:ATP binding"/>
    <property type="evidence" value="ECO:0007669"/>
    <property type="project" value="UniProtKB-UniRule"/>
</dbReference>
<name>A0ABD2QH14_9PLAT</name>
<feature type="compositionally biased region" description="Polar residues" evidence="16">
    <location>
        <begin position="10"/>
        <end position="27"/>
    </location>
</feature>
<keyword evidence="8 14" id="KW-0547">Nucleotide-binding</keyword>
<feature type="binding site" evidence="14">
    <location>
        <position position="107"/>
    </location>
    <ligand>
        <name>ATP</name>
        <dbReference type="ChEBI" id="CHEBI:30616"/>
    </ligand>
</feature>
<evidence type="ECO:0000256" key="6">
    <source>
        <dbReference type="ARBA" id="ARBA00022679"/>
    </source>
</evidence>
<dbReference type="EC" id="2.7.11.1" evidence="3"/>
<comment type="caution">
    <text evidence="18">The sequence shown here is derived from an EMBL/GenBank/DDBJ whole genome shotgun (WGS) entry which is preliminary data.</text>
</comment>
<evidence type="ECO:0000256" key="3">
    <source>
        <dbReference type="ARBA" id="ARBA00012513"/>
    </source>
</evidence>
<keyword evidence="19" id="KW-1185">Reference proteome</keyword>
<dbReference type="InterPro" id="IPR008271">
    <property type="entry name" value="Ser/Thr_kinase_AS"/>
</dbReference>
<comment type="catalytic activity">
    <reaction evidence="12">
        <text>L-threonyl-[protein] + ATP = O-phospho-L-threonyl-[protein] + ADP + H(+)</text>
        <dbReference type="Rhea" id="RHEA:46608"/>
        <dbReference type="Rhea" id="RHEA-COMP:11060"/>
        <dbReference type="Rhea" id="RHEA-COMP:11605"/>
        <dbReference type="ChEBI" id="CHEBI:15378"/>
        <dbReference type="ChEBI" id="CHEBI:30013"/>
        <dbReference type="ChEBI" id="CHEBI:30616"/>
        <dbReference type="ChEBI" id="CHEBI:61977"/>
        <dbReference type="ChEBI" id="CHEBI:456216"/>
        <dbReference type="EC" id="2.7.11.1"/>
    </reaction>
</comment>
<dbReference type="PROSITE" id="PS00107">
    <property type="entry name" value="PROTEIN_KINASE_ATP"/>
    <property type="match status" value="1"/>
</dbReference>
<dbReference type="Gene3D" id="1.10.510.10">
    <property type="entry name" value="Transferase(Phosphotransferase) domain 1"/>
    <property type="match status" value="1"/>
</dbReference>
<protein>
    <recommendedName>
        <fullName evidence="3">non-specific serine/threonine protein kinase</fullName>
        <ecNumber evidence="3">2.7.11.1</ecNumber>
    </recommendedName>
</protein>
<dbReference type="GO" id="GO:0046872">
    <property type="term" value="F:metal ion binding"/>
    <property type="evidence" value="ECO:0007669"/>
    <property type="project" value="UniProtKB-KW"/>
</dbReference>
<feature type="compositionally biased region" description="Polar residues" evidence="16">
    <location>
        <begin position="57"/>
        <end position="66"/>
    </location>
</feature>
<dbReference type="FunFam" id="3.30.200.20:FF:000003">
    <property type="entry name" value="Non-specific serine/threonine protein kinase"/>
    <property type="match status" value="1"/>
</dbReference>
<evidence type="ECO:0000256" key="1">
    <source>
        <dbReference type="ARBA" id="ARBA00001946"/>
    </source>
</evidence>
<dbReference type="FunFam" id="1.10.510.10:FF:000156">
    <property type="entry name" value="Serine/threonine-protein kinase SIK3 homolog"/>
    <property type="match status" value="1"/>
</dbReference>
<evidence type="ECO:0000256" key="12">
    <source>
        <dbReference type="ARBA" id="ARBA00047899"/>
    </source>
</evidence>
<keyword evidence="4 15" id="KW-0723">Serine/threonine-protein kinase</keyword>
<feature type="domain" description="Protein kinase" evidence="17">
    <location>
        <begin position="78"/>
        <end position="329"/>
    </location>
</feature>
<dbReference type="InterPro" id="IPR017441">
    <property type="entry name" value="Protein_kinase_ATP_BS"/>
</dbReference>
<dbReference type="PROSITE" id="PS00108">
    <property type="entry name" value="PROTEIN_KINASE_ST"/>
    <property type="match status" value="1"/>
</dbReference>
<evidence type="ECO:0000256" key="5">
    <source>
        <dbReference type="ARBA" id="ARBA00022553"/>
    </source>
</evidence>
<keyword evidence="9 18" id="KW-0418">Kinase</keyword>
<sequence>MDKEVVEVQQPCSINPKSFKNNENGTDCTKACPTRKLSVPNGKKGSSEPISDPNFKRPSTSISSAKRSVKDNPYMGRYRVVRTLGRGNFAKVKLAVHMTTDCEVAVKVIDKTQLNEPGLKKLFREVKVMKTLSHPNIVQLYEVIESERHVYLVMECAQKGELFEHLVSYGRMREKDARIKFRQIVSALQYCHSKKIVHRDLKAENLLLDTNFDMKIADFGFSNFYGQGKKLDTFCGSPPYAAPELFQGKNYTGPEVDVWSLGVILYTLVSGSLPFDAKDLKDLREKVLRGKYRVPFYLTTDCEQLLKKMLVLSPDKRESLESIMNDKWMNIGFENEPLRPYIEPHSDFRDPVRISESSLPLGVFRKLMRQLEYHF</sequence>
<dbReference type="PANTHER" id="PTHR24346:SF82">
    <property type="entry name" value="KP78A-RELATED"/>
    <property type="match status" value="1"/>
</dbReference>
<evidence type="ECO:0000313" key="19">
    <source>
        <dbReference type="Proteomes" id="UP001626550"/>
    </source>
</evidence>
<feature type="region of interest" description="Disordered" evidence="16">
    <location>
        <begin position="1"/>
        <end position="68"/>
    </location>
</feature>
<dbReference type="InterPro" id="IPR011009">
    <property type="entry name" value="Kinase-like_dom_sf"/>
</dbReference>
<comment type="similarity">
    <text evidence="2">Belongs to the protein kinase superfamily. CAMK Ser/Thr protein kinase family. SNF1 subfamily.</text>
</comment>
<proteinExistence type="inferred from homology"/>
<keyword evidence="6" id="KW-0808">Transferase</keyword>
<gene>
    <name evidence="18" type="primary">SIK3_2</name>
    <name evidence="18" type="ORF">Ciccas_002518</name>
</gene>
<keyword evidence="10 14" id="KW-0067">ATP-binding</keyword>
<reference evidence="18 19" key="1">
    <citation type="submission" date="2024-11" db="EMBL/GenBank/DDBJ databases">
        <title>Adaptive evolution of stress response genes in parasites aligns with host niche diversity.</title>
        <authorList>
            <person name="Hahn C."/>
            <person name="Resl P."/>
        </authorList>
    </citation>
    <scope>NUCLEOTIDE SEQUENCE [LARGE SCALE GENOMIC DNA]</scope>
    <source>
        <strain evidence="18">EGGRZ-B1_66</strain>
        <tissue evidence="18">Body</tissue>
    </source>
</reference>
<comment type="catalytic activity">
    <reaction evidence="13">
        <text>L-seryl-[protein] + ATP = O-phospho-L-seryl-[protein] + ADP + H(+)</text>
        <dbReference type="Rhea" id="RHEA:17989"/>
        <dbReference type="Rhea" id="RHEA-COMP:9863"/>
        <dbReference type="Rhea" id="RHEA-COMP:11604"/>
        <dbReference type="ChEBI" id="CHEBI:15378"/>
        <dbReference type="ChEBI" id="CHEBI:29999"/>
        <dbReference type="ChEBI" id="CHEBI:30616"/>
        <dbReference type="ChEBI" id="CHEBI:83421"/>
        <dbReference type="ChEBI" id="CHEBI:456216"/>
        <dbReference type="EC" id="2.7.11.1"/>
    </reaction>
</comment>
<dbReference type="EMBL" id="JBJKFK010000200">
    <property type="protein sequence ID" value="KAL3318818.1"/>
    <property type="molecule type" value="Genomic_DNA"/>
</dbReference>
<organism evidence="18 19">
    <name type="scientific">Cichlidogyrus casuarinus</name>
    <dbReference type="NCBI Taxonomy" id="1844966"/>
    <lineage>
        <taxon>Eukaryota</taxon>
        <taxon>Metazoa</taxon>
        <taxon>Spiralia</taxon>
        <taxon>Lophotrochozoa</taxon>
        <taxon>Platyhelminthes</taxon>
        <taxon>Monogenea</taxon>
        <taxon>Monopisthocotylea</taxon>
        <taxon>Dactylogyridea</taxon>
        <taxon>Ancyrocephalidae</taxon>
        <taxon>Cichlidogyrus</taxon>
    </lineage>
</organism>
<evidence type="ECO:0000256" key="14">
    <source>
        <dbReference type="PROSITE-ProRule" id="PRU10141"/>
    </source>
</evidence>
<dbReference type="SUPFAM" id="SSF56112">
    <property type="entry name" value="Protein kinase-like (PK-like)"/>
    <property type="match status" value="1"/>
</dbReference>
<evidence type="ECO:0000259" key="17">
    <source>
        <dbReference type="PROSITE" id="PS50011"/>
    </source>
</evidence>
<dbReference type="InterPro" id="IPR000719">
    <property type="entry name" value="Prot_kinase_dom"/>
</dbReference>
<evidence type="ECO:0000256" key="4">
    <source>
        <dbReference type="ARBA" id="ARBA00022527"/>
    </source>
</evidence>
<evidence type="ECO:0000256" key="13">
    <source>
        <dbReference type="ARBA" id="ARBA00048679"/>
    </source>
</evidence>
<dbReference type="PROSITE" id="PS50011">
    <property type="entry name" value="PROTEIN_KINASE_DOM"/>
    <property type="match status" value="1"/>
</dbReference>
<evidence type="ECO:0000256" key="16">
    <source>
        <dbReference type="SAM" id="MobiDB-lite"/>
    </source>
</evidence>
<dbReference type="AlphaFoldDB" id="A0ABD2QH14"/>
<evidence type="ECO:0000313" key="18">
    <source>
        <dbReference type="EMBL" id="KAL3318818.1"/>
    </source>
</evidence>
<evidence type="ECO:0000256" key="9">
    <source>
        <dbReference type="ARBA" id="ARBA00022777"/>
    </source>
</evidence>
<evidence type="ECO:0000256" key="11">
    <source>
        <dbReference type="ARBA" id="ARBA00022842"/>
    </source>
</evidence>
<keyword evidence="5" id="KW-0597">Phosphoprotein</keyword>
<evidence type="ECO:0000256" key="15">
    <source>
        <dbReference type="RuleBase" id="RU000304"/>
    </source>
</evidence>
<dbReference type="PANTHER" id="PTHR24346">
    <property type="entry name" value="MAP/MICROTUBULE AFFINITY-REGULATING KINASE"/>
    <property type="match status" value="1"/>
</dbReference>
<dbReference type="Proteomes" id="UP001626550">
    <property type="component" value="Unassembled WGS sequence"/>
</dbReference>
<evidence type="ECO:0000256" key="10">
    <source>
        <dbReference type="ARBA" id="ARBA00022840"/>
    </source>
</evidence>
<dbReference type="SMART" id="SM00220">
    <property type="entry name" value="S_TKc"/>
    <property type="match status" value="1"/>
</dbReference>
<dbReference type="Pfam" id="PF00069">
    <property type="entry name" value="Pkinase"/>
    <property type="match status" value="1"/>
</dbReference>
<dbReference type="GO" id="GO:0004674">
    <property type="term" value="F:protein serine/threonine kinase activity"/>
    <property type="evidence" value="ECO:0007669"/>
    <property type="project" value="UniProtKB-KW"/>
</dbReference>
<evidence type="ECO:0000256" key="2">
    <source>
        <dbReference type="ARBA" id="ARBA00006234"/>
    </source>
</evidence>
<keyword evidence="11" id="KW-0460">Magnesium</keyword>
<evidence type="ECO:0000256" key="8">
    <source>
        <dbReference type="ARBA" id="ARBA00022741"/>
    </source>
</evidence>